<accession>A0A1I1MZ82</accession>
<reference evidence="1 2" key="1">
    <citation type="submission" date="2016-10" db="EMBL/GenBank/DDBJ databases">
        <authorList>
            <person name="de Groot N.N."/>
        </authorList>
    </citation>
    <scope>NUCLEOTIDE SEQUENCE [LARGE SCALE GENOMIC DNA]</scope>
    <source>
        <strain evidence="1 2">CGMCC 4.5739</strain>
    </source>
</reference>
<proteinExistence type="predicted"/>
<organism evidence="1 2">
    <name type="scientific">Streptomyces aidingensis</name>
    <dbReference type="NCBI Taxonomy" id="910347"/>
    <lineage>
        <taxon>Bacteria</taxon>
        <taxon>Bacillati</taxon>
        <taxon>Actinomycetota</taxon>
        <taxon>Actinomycetes</taxon>
        <taxon>Kitasatosporales</taxon>
        <taxon>Streptomycetaceae</taxon>
        <taxon>Streptomyces</taxon>
    </lineage>
</organism>
<keyword evidence="2" id="KW-1185">Reference proteome</keyword>
<sequence>MVVREKATGRLLELMDHIGGRWQARPLNGGRERDLTPEELVVLGDRSSPGVRLAVADERSRRGALR</sequence>
<dbReference type="EMBL" id="FOLM01000007">
    <property type="protein sequence ID" value="SFC90764.1"/>
    <property type="molecule type" value="Genomic_DNA"/>
</dbReference>
<evidence type="ECO:0000313" key="1">
    <source>
        <dbReference type="EMBL" id="SFC90764.1"/>
    </source>
</evidence>
<name>A0A1I1MZ82_9ACTN</name>
<evidence type="ECO:0000313" key="2">
    <source>
        <dbReference type="Proteomes" id="UP000199207"/>
    </source>
</evidence>
<protein>
    <submittedName>
        <fullName evidence="1">Uncharacterized protein</fullName>
    </submittedName>
</protein>
<gene>
    <name evidence="1" type="ORF">SAMN05421773_107157</name>
</gene>
<dbReference type="Proteomes" id="UP000199207">
    <property type="component" value="Unassembled WGS sequence"/>
</dbReference>
<dbReference type="AlphaFoldDB" id="A0A1I1MZ82"/>